<dbReference type="AlphaFoldDB" id="A0A6J4HFP6"/>
<evidence type="ECO:0000256" key="16">
    <source>
        <dbReference type="ARBA" id="ARBA00031399"/>
    </source>
</evidence>
<evidence type="ECO:0000259" key="20">
    <source>
        <dbReference type="PROSITE" id="PS50857"/>
    </source>
</evidence>
<dbReference type="PROSITE" id="PS50857">
    <property type="entry name" value="COX2_CUA"/>
    <property type="match status" value="1"/>
</dbReference>
<feature type="domain" description="Cytochrome c" evidence="21">
    <location>
        <begin position="244"/>
        <end position="335"/>
    </location>
</feature>
<keyword evidence="8 18" id="KW-0479">Metal-binding</keyword>
<dbReference type="GO" id="GO:0005507">
    <property type="term" value="F:copper ion binding"/>
    <property type="evidence" value="ECO:0007669"/>
    <property type="project" value="InterPro"/>
</dbReference>
<dbReference type="PROSITE" id="PS51257">
    <property type="entry name" value="PROKAR_LIPOPROTEIN"/>
    <property type="match status" value="1"/>
</dbReference>
<keyword evidence="14 19" id="KW-0472">Membrane</keyword>
<evidence type="ECO:0000256" key="3">
    <source>
        <dbReference type="ARBA" id="ARBA00012949"/>
    </source>
</evidence>
<dbReference type="PANTHER" id="PTHR22888">
    <property type="entry name" value="CYTOCHROME C OXIDASE, SUBUNIT II"/>
    <property type="match status" value="1"/>
</dbReference>
<keyword evidence="12 18" id="KW-0408">Iron</keyword>
<evidence type="ECO:0000256" key="17">
    <source>
        <dbReference type="ARBA" id="ARBA00047816"/>
    </source>
</evidence>
<dbReference type="Gene3D" id="2.60.40.420">
    <property type="entry name" value="Cupredoxins - blue copper proteins"/>
    <property type="match status" value="1"/>
</dbReference>
<dbReference type="CDD" id="cd04213">
    <property type="entry name" value="CuRO_CcO_Caa3_II"/>
    <property type="match status" value="1"/>
</dbReference>
<dbReference type="SUPFAM" id="SSF49503">
    <property type="entry name" value="Cupredoxins"/>
    <property type="match status" value="1"/>
</dbReference>
<dbReference type="GO" id="GO:0016020">
    <property type="term" value="C:membrane"/>
    <property type="evidence" value="ECO:0007669"/>
    <property type="project" value="UniProtKB-SubCell"/>
</dbReference>
<keyword evidence="5 18" id="KW-0349">Heme</keyword>
<dbReference type="NCBIfam" id="TIGR02866">
    <property type="entry name" value="CoxB"/>
    <property type="match status" value="1"/>
</dbReference>
<evidence type="ECO:0000256" key="13">
    <source>
        <dbReference type="ARBA" id="ARBA00023008"/>
    </source>
</evidence>
<dbReference type="InterPro" id="IPR036909">
    <property type="entry name" value="Cyt_c-like_dom_sf"/>
</dbReference>
<dbReference type="GO" id="GO:0020037">
    <property type="term" value="F:heme binding"/>
    <property type="evidence" value="ECO:0007669"/>
    <property type="project" value="InterPro"/>
</dbReference>
<evidence type="ECO:0000313" key="22">
    <source>
        <dbReference type="EMBL" id="CAA9222428.1"/>
    </source>
</evidence>
<evidence type="ECO:0000256" key="12">
    <source>
        <dbReference type="ARBA" id="ARBA00023004"/>
    </source>
</evidence>
<feature type="transmembrane region" description="Helical" evidence="19">
    <location>
        <begin position="42"/>
        <end position="63"/>
    </location>
</feature>
<dbReference type="InterPro" id="IPR001505">
    <property type="entry name" value="Copper_CuA"/>
</dbReference>
<comment type="function">
    <text evidence="15">Subunits I and II form the functional core of the enzyme complex. Electrons originating in cytochrome c are transferred via heme a and Cu(A) to the binuclear center formed by heme a3 and Cu(B).</text>
</comment>
<comment type="subcellular location">
    <subcellularLocation>
        <location evidence="1">Membrane</location>
        <topology evidence="1">Multi-pass membrane protein</topology>
    </subcellularLocation>
</comment>
<evidence type="ECO:0000256" key="4">
    <source>
        <dbReference type="ARBA" id="ARBA00022448"/>
    </source>
</evidence>
<evidence type="ECO:0000256" key="14">
    <source>
        <dbReference type="ARBA" id="ARBA00023136"/>
    </source>
</evidence>
<dbReference type="InterPro" id="IPR002429">
    <property type="entry name" value="CcO_II-like_C"/>
</dbReference>
<evidence type="ECO:0000256" key="7">
    <source>
        <dbReference type="ARBA" id="ARBA00022692"/>
    </source>
</evidence>
<evidence type="ECO:0000256" key="19">
    <source>
        <dbReference type="SAM" id="Phobius"/>
    </source>
</evidence>
<comment type="catalytic activity">
    <reaction evidence="17">
        <text>4 Fe(II)-[cytochrome c] + O2 + 8 H(+)(in) = 4 Fe(III)-[cytochrome c] + 2 H2O + 4 H(+)(out)</text>
        <dbReference type="Rhea" id="RHEA:11436"/>
        <dbReference type="Rhea" id="RHEA-COMP:10350"/>
        <dbReference type="Rhea" id="RHEA-COMP:14399"/>
        <dbReference type="ChEBI" id="CHEBI:15377"/>
        <dbReference type="ChEBI" id="CHEBI:15378"/>
        <dbReference type="ChEBI" id="CHEBI:15379"/>
        <dbReference type="ChEBI" id="CHEBI:29033"/>
        <dbReference type="ChEBI" id="CHEBI:29034"/>
        <dbReference type="EC" id="7.1.1.9"/>
    </reaction>
</comment>
<dbReference type="Pfam" id="PF00116">
    <property type="entry name" value="COX2"/>
    <property type="match status" value="1"/>
</dbReference>
<dbReference type="GO" id="GO:0004129">
    <property type="term" value="F:cytochrome-c oxidase activity"/>
    <property type="evidence" value="ECO:0007669"/>
    <property type="project" value="UniProtKB-EC"/>
</dbReference>
<evidence type="ECO:0000256" key="6">
    <source>
        <dbReference type="ARBA" id="ARBA00022660"/>
    </source>
</evidence>
<evidence type="ECO:0000259" key="21">
    <source>
        <dbReference type="PROSITE" id="PS51007"/>
    </source>
</evidence>
<evidence type="ECO:0000256" key="1">
    <source>
        <dbReference type="ARBA" id="ARBA00004141"/>
    </source>
</evidence>
<dbReference type="PROSITE" id="PS51007">
    <property type="entry name" value="CYTC"/>
    <property type="match status" value="1"/>
</dbReference>
<dbReference type="InterPro" id="IPR014222">
    <property type="entry name" value="Cyt_c_oxidase_su2"/>
</dbReference>
<evidence type="ECO:0000256" key="18">
    <source>
        <dbReference type="PROSITE-ProRule" id="PRU00433"/>
    </source>
</evidence>
<organism evidence="22">
    <name type="scientific">uncultured Acidimicrobiales bacterium</name>
    <dbReference type="NCBI Taxonomy" id="310071"/>
    <lineage>
        <taxon>Bacteria</taxon>
        <taxon>Bacillati</taxon>
        <taxon>Actinomycetota</taxon>
        <taxon>Acidimicrobiia</taxon>
        <taxon>Acidimicrobiales</taxon>
        <taxon>environmental samples</taxon>
    </lineage>
</organism>
<accession>A0A6J4HFP6</accession>
<evidence type="ECO:0000256" key="5">
    <source>
        <dbReference type="ARBA" id="ARBA00022617"/>
    </source>
</evidence>
<evidence type="ECO:0000256" key="15">
    <source>
        <dbReference type="ARBA" id="ARBA00024688"/>
    </source>
</evidence>
<dbReference type="Pfam" id="PF00034">
    <property type="entry name" value="Cytochrom_C"/>
    <property type="match status" value="1"/>
</dbReference>
<dbReference type="Gene3D" id="1.10.287.90">
    <property type="match status" value="1"/>
</dbReference>
<dbReference type="InterPro" id="IPR045187">
    <property type="entry name" value="CcO_II"/>
</dbReference>
<comment type="similarity">
    <text evidence="2">Belongs to the cytochrome c oxidase subunit 2 family.</text>
</comment>
<keyword evidence="13" id="KW-0186">Copper</keyword>
<feature type="domain" description="Cytochrome oxidase subunit II copper A binding" evidence="20">
    <location>
        <begin position="122"/>
        <end position="233"/>
    </location>
</feature>
<dbReference type="GO" id="GO:0042773">
    <property type="term" value="P:ATP synthesis coupled electron transport"/>
    <property type="evidence" value="ECO:0007669"/>
    <property type="project" value="TreeGrafter"/>
</dbReference>
<keyword evidence="9" id="KW-1278">Translocase</keyword>
<reference evidence="22" key="1">
    <citation type="submission" date="2020-02" db="EMBL/GenBank/DDBJ databases">
        <authorList>
            <person name="Meier V. D."/>
        </authorList>
    </citation>
    <scope>NUCLEOTIDE SEQUENCE</scope>
    <source>
        <strain evidence="22">AVDCRST_MAG10</strain>
    </source>
</reference>
<dbReference type="PROSITE" id="PS00078">
    <property type="entry name" value="COX2"/>
    <property type="match status" value="1"/>
</dbReference>
<keyword evidence="4" id="KW-0813">Transport</keyword>
<dbReference type="EC" id="7.1.1.9" evidence="3"/>
<evidence type="ECO:0000256" key="11">
    <source>
        <dbReference type="ARBA" id="ARBA00022989"/>
    </source>
</evidence>
<evidence type="ECO:0000256" key="10">
    <source>
        <dbReference type="ARBA" id="ARBA00022982"/>
    </source>
</evidence>
<dbReference type="InterPro" id="IPR036257">
    <property type="entry name" value="Cyt_c_oxidase_su2_TM_sf"/>
</dbReference>
<sequence length="335" mass="35520">MSTRRGTGVFGTAVALLLLAACSDDSPSILTPRSEAAERVQGLWWLTFWTSVFVCVLVAAFLVQAVRRGRATAAEEGIDKRPVLWGPRFIVIAGLVVSGAVLAGTFAVSLRALNALAGPAGDPALTIEVVGRNWWWEVRYPNGAVTANEIHIPVGRPVEVKLSTADVIHSFWVPQLNVKQDQVPGMDNRISLLADEPGRYRGQCAEFCGLQHAHMLVYVEAQPPAEFDQWLAAQGAPAASPTSSTAGTGRDLFLRSSCAGCHAVRGTSAAGTLGPDLTHLASRETIGAGTLSMQRGPLTGFVRNAQDAKPGAAMPPTELTPEELSAVVDYLMGLE</sequence>
<dbReference type="GO" id="GO:0016491">
    <property type="term" value="F:oxidoreductase activity"/>
    <property type="evidence" value="ECO:0007669"/>
    <property type="project" value="UniProtKB-KW"/>
</dbReference>
<dbReference type="PANTHER" id="PTHR22888:SF9">
    <property type="entry name" value="CYTOCHROME C OXIDASE SUBUNIT 2"/>
    <property type="match status" value="1"/>
</dbReference>
<name>A0A6J4HFP6_9ACTN</name>
<dbReference type="InterPro" id="IPR008972">
    <property type="entry name" value="Cupredoxin"/>
</dbReference>
<gene>
    <name evidence="22" type="ORF">AVDCRST_MAG10-748</name>
</gene>
<dbReference type="EMBL" id="CADCTB010000049">
    <property type="protein sequence ID" value="CAA9222428.1"/>
    <property type="molecule type" value="Genomic_DNA"/>
</dbReference>
<dbReference type="SUPFAM" id="SSF46626">
    <property type="entry name" value="Cytochrome c"/>
    <property type="match status" value="1"/>
</dbReference>
<keyword evidence="22" id="KW-0560">Oxidoreductase</keyword>
<dbReference type="InterPro" id="IPR009056">
    <property type="entry name" value="Cyt_c-like_dom"/>
</dbReference>
<dbReference type="InterPro" id="IPR034236">
    <property type="entry name" value="CuRO_CcO_Caa3_II"/>
</dbReference>
<evidence type="ECO:0000256" key="8">
    <source>
        <dbReference type="ARBA" id="ARBA00022723"/>
    </source>
</evidence>
<keyword evidence="6" id="KW-0679">Respiratory chain</keyword>
<evidence type="ECO:0000256" key="2">
    <source>
        <dbReference type="ARBA" id="ARBA00007866"/>
    </source>
</evidence>
<evidence type="ECO:0000256" key="9">
    <source>
        <dbReference type="ARBA" id="ARBA00022967"/>
    </source>
</evidence>
<keyword evidence="10" id="KW-0249">Electron transport</keyword>
<keyword evidence="7 19" id="KW-0812">Transmembrane</keyword>
<keyword evidence="11 19" id="KW-1133">Transmembrane helix</keyword>
<protein>
    <recommendedName>
        <fullName evidence="3">cytochrome-c oxidase</fullName>
        <ecNumber evidence="3">7.1.1.9</ecNumber>
    </recommendedName>
    <alternativeName>
        <fullName evidence="16">Cytochrome aa3 subunit 2</fullName>
    </alternativeName>
</protein>
<proteinExistence type="inferred from homology"/>
<feature type="transmembrane region" description="Helical" evidence="19">
    <location>
        <begin position="89"/>
        <end position="110"/>
    </location>
</feature>